<evidence type="ECO:0000313" key="10">
    <source>
        <dbReference type="Proteomes" id="UP000799757"/>
    </source>
</evidence>
<dbReference type="PROSITE" id="PS50157">
    <property type="entry name" value="ZINC_FINGER_C2H2_2"/>
    <property type="match status" value="2"/>
</dbReference>
<dbReference type="InterPro" id="IPR036236">
    <property type="entry name" value="Znf_C2H2_sf"/>
</dbReference>
<evidence type="ECO:0000256" key="4">
    <source>
        <dbReference type="ARBA" id="ARBA00022833"/>
    </source>
</evidence>
<dbReference type="PROSITE" id="PS00028">
    <property type="entry name" value="ZINC_FINGER_C2H2_1"/>
    <property type="match status" value="1"/>
</dbReference>
<dbReference type="SUPFAM" id="SSF57667">
    <property type="entry name" value="beta-beta-alpha zinc fingers"/>
    <property type="match status" value="1"/>
</dbReference>
<dbReference type="Gene3D" id="3.30.160.60">
    <property type="entry name" value="Classic Zinc Finger"/>
    <property type="match status" value="1"/>
</dbReference>
<dbReference type="AlphaFoldDB" id="A0A6A6WNF6"/>
<evidence type="ECO:0000259" key="8">
    <source>
        <dbReference type="PROSITE" id="PS50157"/>
    </source>
</evidence>
<dbReference type="EMBL" id="MU003012">
    <property type="protein sequence ID" value="KAF2785478.1"/>
    <property type="molecule type" value="Genomic_DNA"/>
</dbReference>
<feature type="compositionally biased region" description="Low complexity" evidence="7">
    <location>
        <begin position="131"/>
        <end position="150"/>
    </location>
</feature>
<dbReference type="GO" id="GO:0005667">
    <property type="term" value="C:transcription regulator complex"/>
    <property type="evidence" value="ECO:0007669"/>
    <property type="project" value="TreeGrafter"/>
</dbReference>
<feature type="domain" description="C2H2-type" evidence="8">
    <location>
        <begin position="190"/>
        <end position="217"/>
    </location>
</feature>
<dbReference type="GO" id="GO:0000981">
    <property type="term" value="F:DNA-binding transcription factor activity, RNA polymerase II-specific"/>
    <property type="evidence" value="ECO:0007669"/>
    <property type="project" value="TreeGrafter"/>
</dbReference>
<keyword evidence="1" id="KW-0479">Metal-binding</keyword>
<dbReference type="Proteomes" id="UP000799757">
    <property type="component" value="Unassembled WGS sequence"/>
</dbReference>
<keyword evidence="10" id="KW-1185">Reference proteome</keyword>
<evidence type="ECO:0000256" key="3">
    <source>
        <dbReference type="ARBA" id="ARBA00022771"/>
    </source>
</evidence>
<reference evidence="9" key="1">
    <citation type="journal article" date="2020" name="Stud. Mycol.">
        <title>101 Dothideomycetes genomes: a test case for predicting lifestyles and emergence of pathogens.</title>
        <authorList>
            <person name="Haridas S."/>
            <person name="Albert R."/>
            <person name="Binder M."/>
            <person name="Bloem J."/>
            <person name="Labutti K."/>
            <person name="Salamov A."/>
            <person name="Andreopoulos B."/>
            <person name="Baker S."/>
            <person name="Barry K."/>
            <person name="Bills G."/>
            <person name="Bluhm B."/>
            <person name="Cannon C."/>
            <person name="Castanera R."/>
            <person name="Culley D."/>
            <person name="Daum C."/>
            <person name="Ezra D."/>
            <person name="Gonzalez J."/>
            <person name="Henrissat B."/>
            <person name="Kuo A."/>
            <person name="Liang C."/>
            <person name="Lipzen A."/>
            <person name="Lutzoni F."/>
            <person name="Magnuson J."/>
            <person name="Mondo S."/>
            <person name="Nolan M."/>
            <person name="Ohm R."/>
            <person name="Pangilinan J."/>
            <person name="Park H.-J."/>
            <person name="Ramirez L."/>
            <person name="Alfaro M."/>
            <person name="Sun H."/>
            <person name="Tritt A."/>
            <person name="Yoshinaga Y."/>
            <person name="Zwiers L.-H."/>
            <person name="Turgeon B."/>
            <person name="Goodwin S."/>
            <person name="Spatafora J."/>
            <person name="Crous P."/>
            <person name="Grigoriev I."/>
        </authorList>
    </citation>
    <scope>NUCLEOTIDE SEQUENCE</scope>
    <source>
        <strain evidence="9">CBS 109.77</strain>
    </source>
</reference>
<feature type="region of interest" description="Disordered" evidence="7">
    <location>
        <begin position="25"/>
        <end position="79"/>
    </location>
</feature>
<organism evidence="9 10">
    <name type="scientific">Melanomma pulvis-pyrius CBS 109.77</name>
    <dbReference type="NCBI Taxonomy" id="1314802"/>
    <lineage>
        <taxon>Eukaryota</taxon>
        <taxon>Fungi</taxon>
        <taxon>Dikarya</taxon>
        <taxon>Ascomycota</taxon>
        <taxon>Pezizomycotina</taxon>
        <taxon>Dothideomycetes</taxon>
        <taxon>Pleosporomycetidae</taxon>
        <taxon>Pleosporales</taxon>
        <taxon>Melanommataceae</taxon>
        <taxon>Melanomma</taxon>
    </lineage>
</organism>
<keyword evidence="2" id="KW-0677">Repeat</keyword>
<dbReference type="GO" id="GO:0000978">
    <property type="term" value="F:RNA polymerase II cis-regulatory region sequence-specific DNA binding"/>
    <property type="evidence" value="ECO:0007669"/>
    <property type="project" value="TreeGrafter"/>
</dbReference>
<dbReference type="OrthoDB" id="6365676at2759"/>
<feature type="domain" description="C2H2-type" evidence="8">
    <location>
        <begin position="157"/>
        <end position="189"/>
    </location>
</feature>
<evidence type="ECO:0000313" key="9">
    <source>
        <dbReference type="EMBL" id="KAF2785478.1"/>
    </source>
</evidence>
<evidence type="ECO:0000256" key="1">
    <source>
        <dbReference type="ARBA" id="ARBA00022723"/>
    </source>
</evidence>
<evidence type="ECO:0000256" key="6">
    <source>
        <dbReference type="PROSITE-ProRule" id="PRU00042"/>
    </source>
</evidence>
<gene>
    <name evidence="9" type="ORF">K505DRAFT_262013</name>
</gene>
<evidence type="ECO:0000256" key="5">
    <source>
        <dbReference type="ARBA" id="ARBA00044085"/>
    </source>
</evidence>
<keyword evidence="3 6" id="KW-0863">Zinc-finger</keyword>
<dbReference type="FunFam" id="3.30.160.60:FF:002343">
    <property type="entry name" value="Zinc finger protein 33A"/>
    <property type="match status" value="1"/>
</dbReference>
<dbReference type="GO" id="GO:0008270">
    <property type="term" value="F:zinc ion binding"/>
    <property type="evidence" value="ECO:0007669"/>
    <property type="project" value="UniProtKB-KW"/>
</dbReference>
<evidence type="ECO:0000256" key="2">
    <source>
        <dbReference type="ARBA" id="ARBA00022737"/>
    </source>
</evidence>
<feature type="region of interest" description="Disordered" evidence="7">
    <location>
        <begin position="112"/>
        <end position="158"/>
    </location>
</feature>
<protein>
    <recommendedName>
        <fullName evidence="5">C2H2 type master regulator of conidiophore development brlA</fullName>
    </recommendedName>
</protein>
<name>A0A6A6WNF6_9PLEO</name>
<feature type="non-terminal residue" evidence="9">
    <location>
        <position position="1"/>
    </location>
</feature>
<dbReference type="Pfam" id="PF00096">
    <property type="entry name" value="zf-C2H2"/>
    <property type="match status" value="1"/>
</dbReference>
<sequence length="322" mass="34338">VETMDGKNSCGRRISLLNDSAEPALQPFRLPSFTPSLGSRTSSYSSSPVGSPPTPHLVRSNSSDSSDSAAMQTPSPITPEFSFDGMASPVFAQASFFPVHKDLRSAYPPIPHTGPLPYHTPGAADAAYFGSQQPAEPRPASASASSSANPRSKKNSYPCPMAKQFSCNDYFTTSGHAARHAKKHTGKKDAFCPECNKAFTRKDNMEQHRRTHQSGRNTAKAGDSSAKKTKQHAKRPKPAPIQSAMPPLSMMDPSLSTSPSGANFVMAPAVQPVDSFCPDVSQPSLYPDPTAFPMTHSYSVGSSYGLDALAIAASGEKRKFEP</sequence>
<dbReference type="SMART" id="SM00355">
    <property type="entry name" value="ZnF_C2H2"/>
    <property type="match status" value="2"/>
</dbReference>
<dbReference type="PANTHER" id="PTHR14003">
    <property type="entry name" value="TRANSCRIPTIONAL REPRESSOR PROTEIN YY"/>
    <property type="match status" value="1"/>
</dbReference>
<feature type="compositionally biased region" description="Basic residues" evidence="7">
    <location>
        <begin position="227"/>
        <end position="237"/>
    </location>
</feature>
<evidence type="ECO:0000256" key="7">
    <source>
        <dbReference type="SAM" id="MobiDB-lite"/>
    </source>
</evidence>
<dbReference type="PANTHER" id="PTHR14003:SF19">
    <property type="entry name" value="YY2 TRANSCRIPTION FACTOR"/>
    <property type="match status" value="1"/>
</dbReference>
<feature type="compositionally biased region" description="Low complexity" evidence="7">
    <location>
        <begin position="34"/>
        <end position="49"/>
    </location>
</feature>
<proteinExistence type="predicted"/>
<feature type="region of interest" description="Disordered" evidence="7">
    <location>
        <begin position="200"/>
        <end position="258"/>
    </location>
</feature>
<dbReference type="GO" id="GO:0000785">
    <property type="term" value="C:chromatin"/>
    <property type="evidence" value="ECO:0007669"/>
    <property type="project" value="TreeGrafter"/>
</dbReference>
<dbReference type="InterPro" id="IPR013087">
    <property type="entry name" value="Znf_C2H2_type"/>
</dbReference>
<keyword evidence="4" id="KW-0862">Zinc</keyword>
<accession>A0A6A6WNF6</accession>